<dbReference type="EMBL" id="CM026432">
    <property type="protein sequence ID" value="KAG0556267.1"/>
    <property type="molecule type" value="Genomic_DNA"/>
</dbReference>
<evidence type="ECO:0000313" key="3">
    <source>
        <dbReference type="Proteomes" id="UP000822688"/>
    </source>
</evidence>
<feature type="transmembrane region" description="Helical" evidence="1">
    <location>
        <begin position="20"/>
        <end position="39"/>
    </location>
</feature>
<keyword evidence="1" id="KW-0812">Transmembrane</keyword>
<evidence type="ECO:0000256" key="1">
    <source>
        <dbReference type="SAM" id="Phobius"/>
    </source>
</evidence>
<dbReference type="Proteomes" id="UP000822688">
    <property type="component" value="Chromosome 11"/>
</dbReference>
<keyword evidence="3" id="KW-1185">Reference proteome</keyword>
<proteinExistence type="predicted"/>
<keyword evidence="1" id="KW-1133">Transmembrane helix</keyword>
<gene>
    <name evidence="2" type="ORF">KC19_11G039700</name>
</gene>
<comment type="caution">
    <text evidence="2">The sequence shown here is derived from an EMBL/GenBank/DDBJ whole genome shotgun (WGS) entry which is preliminary data.</text>
</comment>
<protein>
    <submittedName>
        <fullName evidence="2">Uncharacterized protein</fullName>
    </submittedName>
</protein>
<name>A0A8T0GCN8_CERPU</name>
<keyword evidence="1" id="KW-0472">Membrane</keyword>
<dbReference type="AlphaFoldDB" id="A0A8T0GCN8"/>
<sequence length="101" mass="11577">MIIIHPFSNVVQRVESFSHILFVSLVLISWNLLVVRCFIHRFRLAISEDDRCGSPCQYGLRHPRTCGNIRSLKANFGMPAEVVTSLSNMIYSFSIVRICTF</sequence>
<accession>A0A8T0GCN8</accession>
<reference evidence="2 3" key="1">
    <citation type="submission" date="2020-06" db="EMBL/GenBank/DDBJ databases">
        <title>WGS assembly of Ceratodon purpureus strain R40.</title>
        <authorList>
            <person name="Carey S.B."/>
            <person name="Jenkins J."/>
            <person name="Shu S."/>
            <person name="Lovell J.T."/>
            <person name="Sreedasyam A."/>
            <person name="Maumus F."/>
            <person name="Tiley G.P."/>
            <person name="Fernandez-Pozo N."/>
            <person name="Barry K."/>
            <person name="Chen C."/>
            <person name="Wang M."/>
            <person name="Lipzen A."/>
            <person name="Daum C."/>
            <person name="Saski C.A."/>
            <person name="Payton A.C."/>
            <person name="Mcbreen J.C."/>
            <person name="Conrad R.E."/>
            <person name="Kollar L.M."/>
            <person name="Olsson S."/>
            <person name="Huttunen S."/>
            <person name="Landis J.B."/>
            <person name="Wickett N.J."/>
            <person name="Johnson M.G."/>
            <person name="Rensing S.A."/>
            <person name="Grimwood J."/>
            <person name="Schmutz J."/>
            <person name="Mcdaniel S.F."/>
        </authorList>
    </citation>
    <scope>NUCLEOTIDE SEQUENCE [LARGE SCALE GENOMIC DNA]</scope>
    <source>
        <strain evidence="2 3">R40</strain>
    </source>
</reference>
<evidence type="ECO:0000313" key="2">
    <source>
        <dbReference type="EMBL" id="KAG0556267.1"/>
    </source>
</evidence>
<organism evidence="2 3">
    <name type="scientific">Ceratodon purpureus</name>
    <name type="common">Fire moss</name>
    <name type="synonym">Dicranum purpureum</name>
    <dbReference type="NCBI Taxonomy" id="3225"/>
    <lineage>
        <taxon>Eukaryota</taxon>
        <taxon>Viridiplantae</taxon>
        <taxon>Streptophyta</taxon>
        <taxon>Embryophyta</taxon>
        <taxon>Bryophyta</taxon>
        <taxon>Bryophytina</taxon>
        <taxon>Bryopsida</taxon>
        <taxon>Dicranidae</taxon>
        <taxon>Pseudoditrichales</taxon>
        <taxon>Ditrichaceae</taxon>
        <taxon>Ceratodon</taxon>
    </lineage>
</organism>